<dbReference type="Proteomes" id="UP000738325">
    <property type="component" value="Unassembled WGS sequence"/>
</dbReference>
<comment type="caution">
    <text evidence="8">The sequence shown here is derived from an EMBL/GenBank/DDBJ whole genome shotgun (WGS) entry which is preliminary data.</text>
</comment>
<dbReference type="AlphaFoldDB" id="A0A9P6RTS4"/>
<dbReference type="InterPro" id="IPR020846">
    <property type="entry name" value="MFS_dom"/>
</dbReference>
<feature type="region of interest" description="Disordered" evidence="5">
    <location>
        <begin position="548"/>
        <end position="570"/>
    </location>
</feature>
<name>A0A9P6RTS4_9FUNG</name>
<feature type="transmembrane region" description="Helical" evidence="6">
    <location>
        <begin position="440"/>
        <end position="463"/>
    </location>
</feature>
<evidence type="ECO:0000256" key="1">
    <source>
        <dbReference type="ARBA" id="ARBA00004141"/>
    </source>
</evidence>
<evidence type="ECO:0000259" key="7">
    <source>
        <dbReference type="PROSITE" id="PS50850"/>
    </source>
</evidence>
<reference evidence="8" key="1">
    <citation type="journal article" date="2020" name="Fungal Divers.">
        <title>Resolving the Mortierellaceae phylogeny through synthesis of multi-gene phylogenetics and phylogenomics.</title>
        <authorList>
            <person name="Vandepol N."/>
            <person name="Liber J."/>
            <person name="Desiro A."/>
            <person name="Na H."/>
            <person name="Kennedy M."/>
            <person name="Barry K."/>
            <person name="Grigoriev I.V."/>
            <person name="Miller A.N."/>
            <person name="O'Donnell K."/>
            <person name="Stajich J.E."/>
            <person name="Bonito G."/>
        </authorList>
    </citation>
    <scope>NUCLEOTIDE SEQUENCE</scope>
    <source>
        <strain evidence="8">REB-010B</strain>
    </source>
</reference>
<evidence type="ECO:0000256" key="6">
    <source>
        <dbReference type="SAM" id="Phobius"/>
    </source>
</evidence>
<evidence type="ECO:0000313" key="8">
    <source>
        <dbReference type="EMBL" id="KAG0325032.1"/>
    </source>
</evidence>
<evidence type="ECO:0000313" key="9">
    <source>
        <dbReference type="Proteomes" id="UP000738325"/>
    </source>
</evidence>
<accession>A0A9P6RTS4</accession>
<feature type="transmembrane region" description="Helical" evidence="6">
    <location>
        <begin position="65"/>
        <end position="92"/>
    </location>
</feature>
<feature type="transmembrane region" description="Helical" evidence="6">
    <location>
        <begin position="274"/>
        <end position="291"/>
    </location>
</feature>
<keyword evidence="4 6" id="KW-0472">Membrane</keyword>
<feature type="transmembrane region" description="Helical" evidence="6">
    <location>
        <begin position="378"/>
        <end position="398"/>
    </location>
</feature>
<keyword evidence="2 6" id="KW-0812">Transmembrane</keyword>
<dbReference type="Pfam" id="PF07690">
    <property type="entry name" value="MFS_1"/>
    <property type="match status" value="1"/>
</dbReference>
<dbReference type="InterPro" id="IPR036259">
    <property type="entry name" value="MFS_trans_sf"/>
</dbReference>
<dbReference type="GO" id="GO:0005886">
    <property type="term" value="C:plasma membrane"/>
    <property type="evidence" value="ECO:0007669"/>
    <property type="project" value="TreeGrafter"/>
</dbReference>
<dbReference type="InterPro" id="IPR011701">
    <property type="entry name" value="MFS"/>
</dbReference>
<keyword evidence="9" id="KW-1185">Reference proteome</keyword>
<feature type="transmembrane region" description="Helical" evidence="6">
    <location>
        <begin position="99"/>
        <end position="119"/>
    </location>
</feature>
<evidence type="ECO:0000256" key="2">
    <source>
        <dbReference type="ARBA" id="ARBA00022692"/>
    </source>
</evidence>
<dbReference type="OrthoDB" id="4078873at2759"/>
<dbReference type="Gene3D" id="1.20.1250.20">
    <property type="entry name" value="MFS general substrate transporter like domains"/>
    <property type="match status" value="2"/>
</dbReference>
<evidence type="ECO:0000256" key="3">
    <source>
        <dbReference type="ARBA" id="ARBA00022989"/>
    </source>
</evidence>
<sequence length="570" mass="62314">MEHTVVTEEKGVTSTGVPKQAPDVKIMDRSLFTRKEYHFLVAGVLIQAFFYSFEVNLGYNCQGAIVASFAASSLISVLPTILQTLSAALVPFYTKVSDVIGRAQALTFAMVFYLIGYIIQGTSHGFLQFALGQIFYGIGSTGMLTLTQVLIADTTLLINRGIVFALWDVSSVVNVFATQPLTDPLTGVGQDWRRVYIISGVLAGLGAVALLTPLWYLQKKVESRNTKVERRSVAWFLHEYDAIGAILITLGMSLTLLPLILARSYEGNWRNGKILGMFISGVICLGLLALWEIRFTDKPIMPMRIWGNRTCFGGLIVLFFMTVMASMNWQYYTLYLVVSRDLTFGRALLLERGYQVAYQIFQLITALLMKRFNICRPFIWVGIVIHTVGIGLMIAARLPSSTDAFVVISQTIVGAAGGMAAIASSVAVTGSVDRKDIATVIGVTQILGSFGSAFGGAVAGGVWTQYLPTRLAHHITGPYDENLALNSPLVYIPQLDPITKGQLVDAYADSQKLMSVIAMCLAIGACLCTVLMKPVDLHRDQFATEISPEDTKTAFPESDNFVGEEKKSHV</sequence>
<feature type="transmembrane region" description="Helical" evidence="6">
    <location>
        <begin position="404"/>
        <end position="428"/>
    </location>
</feature>
<comment type="subcellular location">
    <subcellularLocation>
        <location evidence="1">Membrane</location>
        <topology evidence="1">Multi-pass membrane protein</topology>
    </subcellularLocation>
</comment>
<dbReference type="PROSITE" id="PS50850">
    <property type="entry name" value="MFS"/>
    <property type="match status" value="1"/>
</dbReference>
<dbReference type="PANTHER" id="PTHR23501:SF87">
    <property type="entry name" value="SIDEROPHORE IRON TRANSPORTER 2"/>
    <property type="match status" value="1"/>
</dbReference>
<dbReference type="GO" id="GO:0022857">
    <property type="term" value="F:transmembrane transporter activity"/>
    <property type="evidence" value="ECO:0007669"/>
    <property type="project" value="InterPro"/>
</dbReference>
<organism evidence="8 9">
    <name type="scientific">Dissophora globulifera</name>
    <dbReference type="NCBI Taxonomy" id="979702"/>
    <lineage>
        <taxon>Eukaryota</taxon>
        <taxon>Fungi</taxon>
        <taxon>Fungi incertae sedis</taxon>
        <taxon>Mucoromycota</taxon>
        <taxon>Mortierellomycotina</taxon>
        <taxon>Mortierellomycetes</taxon>
        <taxon>Mortierellales</taxon>
        <taxon>Mortierellaceae</taxon>
        <taxon>Dissophora</taxon>
    </lineage>
</organism>
<proteinExistence type="predicted"/>
<keyword evidence="3 6" id="KW-1133">Transmembrane helix</keyword>
<feature type="transmembrane region" description="Helical" evidence="6">
    <location>
        <begin position="37"/>
        <end position="53"/>
    </location>
</feature>
<dbReference type="PANTHER" id="PTHR23501">
    <property type="entry name" value="MAJOR FACILITATOR SUPERFAMILY"/>
    <property type="match status" value="1"/>
</dbReference>
<feature type="transmembrane region" description="Helical" evidence="6">
    <location>
        <begin position="312"/>
        <end position="332"/>
    </location>
</feature>
<dbReference type="EMBL" id="JAAAIP010000127">
    <property type="protein sequence ID" value="KAG0325032.1"/>
    <property type="molecule type" value="Genomic_DNA"/>
</dbReference>
<feature type="transmembrane region" description="Helical" evidence="6">
    <location>
        <begin position="240"/>
        <end position="262"/>
    </location>
</feature>
<feature type="transmembrane region" description="Helical" evidence="6">
    <location>
        <begin position="513"/>
        <end position="532"/>
    </location>
</feature>
<evidence type="ECO:0000256" key="5">
    <source>
        <dbReference type="SAM" id="MobiDB-lite"/>
    </source>
</evidence>
<protein>
    <recommendedName>
        <fullName evidence="7">Major facilitator superfamily (MFS) profile domain-containing protein</fullName>
    </recommendedName>
</protein>
<dbReference type="SUPFAM" id="SSF103473">
    <property type="entry name" value="MFS general substrate transporter"/>
    <property type="match status" value="1"/>
</dbReference>
<feature type="transmembrane region" description="Helical" evidence="6">
    <location>
        <begin position="196"/>
        <end position="217"/>
    </location>
</feature>
<gene>
    <name evidence="8" type="ORF">BGZ99_001129</name>
</gene>
<feature type="domain" description="Major facilitator superfamily (MFS) profile" evidence="7">
    <location>
        <begin position="40"/>
        <end position="536"/>
    </location>
</feature>
<feature type="transmembrane region" description="Helical" evidence="6">
    <location>
        <begin position="125"/>
        <end position="145"/>
    </location>
</feature>
<evidence type="ECO:0000256" key="4">
    <source>
        <dbReference type="ARBA" id="ARBA00023136"/>
    </source>
</evidence>